<keyword evidence="2" id="KW-1185">Reference proteome</keyword>
<sequence length="166" mass="19251">MPRGNSAASAPANWIFQYEVRLLGIDGVSQQQPWNGTHRYSVGNRVWVRHPSRCCNSRSFQGTLTRIVSAQSVEVDSMPRHIRDLRLATAPLPPAPEEVPPTRRPDAEEEYPILFQVRAPEERASPERPQLRRSTQERHPTQLCQYYWSRGMWRYLASFLTRLLEP</sequence>
<evidence type="ECO:0000313" key="1">
    <source>
        <dbReference type="EMBL" id="MPD01182.1"/>
    </source>
</evidence>
<evidence type="ECO:0000313" key="2">
    <source>
        <dbReference type="Proteomes" id="UP000324222"/>
    </source>
</evidence>
<reference evidence="1 2" key="1">
    <citation type="submission" date="2019-05" db="EMBL/GenBank/DDBJ databases">
        <title>Another draft genome of Portunus trituberculatus and its Hox gene families provides insights of decapod evolution.</title>
        <authorList>
            <person name="Jeong J.-H."/>
            <person name="Song I."/>
            <person name="Kim S."/>
            <person name="Choi T."/>
            <person name="Kim D."/>
            <person name="Ryu S."/>
            <person name="Kim W."/>
        </authorList>
    </citation>
    <scope>NUCLEOTIDE SEQUENCE [LARGE SCALE GENOMIC DNA]</scope>
    <source>
        <tissue evidence="1">Muscle</tissue>
    </source>
</reference>
<gene>
    <name evidence="1" type="ORF">E2C01_096700</name>
</gene>
<proteinExistence type="predicted"/>
<name>A0A5B7JT76_PORTR</name>
<accession>A0A5B7JT76</accession>
<dbReference type="AlphaFoldDB" id="A0A5B7JT76"/>
<dbReference type="EMBL" id="VSRR010126075">
    <property type="protein sequence ID" value="MPD01182.1"/>
    <property type="molecule type" value="Genomic_DNA"/>
</dbReference>
<comment type="caution">
    <text evidence="1">The sequence shown here is derived from an EMBL/GenBank/DDBJ whole genome shotgun (WGS) entry which is preliminary data.</text>
</comment>
<protein>
    <submittedName>
        <fullName evidence="1">Uncharacterized protein</fullName>
    </submittedName>
</protein>
<organism evidence="1 2">
    <name type="scientific">Portunus trituberculatus</name>
    <name type="common">Swimming crab</name>
    <name type="synonym">Neptunus trituberculatus</name>
    <dbReference type="NCBI Taxonomy" id="210409"/>
    <lineage>
        <taxon>Eukaryota</taxon>
        <taxon>Metazoa</taxon>
        <taxon>Ecdysozoa</taxon>
        <taxon>Arthropoda</taxon>
        <taxon>Crustacea</taxon>
        <taxon>Multicrustacea</taxon>
        <taxon>Malacostraca</taxon>
        <taxon>Eumalacostraca</taxon>
        <taxon>Eucarida</taxon>
        <taxon>Decapoda</taxon>
        <taxon>Pleocyemata</taxon>
        <taxon>Brachyura</taxon>
        <taxon>Eubrachyura</taxon>
        <taxon>Portunoidea</taxon>
        <taxon>Portunidae</taxon>
        <taxon>Portuninae</taxon>
        <taxon>Portunus</taxon>
    </lineage>
</organism>
<dbReference type="Proteomes" id="UP000324222">
    <property type="component" value="Unassembled WGS sequence"/>
</dbReference>
<dbReference type="OrthoDB" id="6378490at2759"/>